<organism evidence="1 2">
    <name type="scientific">Sphingobacterium anhuiense</name>
    <dbReference type="NCBI Taxonomy" id="493780"/>
    <lineage>
        <taxon>Bacteria</taxon>
        <taxon>Pseudomonadati</taxon>
        <taxon>Bacteroidota</taxon>
        <taxon>Sphingobacteriia</taxon>
        <taxon>Sphingobacteriales</taxon>
        <taxon>Sphingobacteriaceae</taxon>
        <taxon>Sphingobacterium</taxon>
    </lineage>
</organism>
<protein>
    <submittedName>
        <fullName evidence="1">Uncharacterized protein</fullName>
    </submittedName>
</protein>
<sequence>MKKIIQKISRALQVVLMAPIKLPVKALNIIKYISLGLGVVETVLDDKDKKGEVESPLADQLLIDKEKEVQDERQ</sequence>
<evidence type="ECO:0000313" key="1">
    <source>
        <dbReference type="EMBL" id="MFD2905212.1"/>
    </source>
</evidence>
<dbReference type="RefSeq" id="WP_380921766.1">
    <property type="nucleotide sequence ID" value="NZ_JBHUPE010000005.1"/>
</dbReference>
<keyword evidence="2" id="KW-1185">Reference proteome</keyword>
<evidence type="ECO:0000313" key="2">
    <source>
        <dbReference type="Proteomes" id="UP001597509"/>
    </source>
</evidence>
<proteinExistence type="predicted"/>
<comment type="caution">
    <text evidence="1">The sequence shown here is derived from an EMBL/GenBank/DDBJ whole genome shotgun (WGS) entry which is preliminary data.</text>
</comment>
<name>A0ABW5YXR4_9SPHI</name>
<gene>
    <name evidence="1" type="ORF">ACFS6I_14810</name>
</gene>
<dbReference type="EMBL" id="JBHUPE010000005">
    <property type="protein sequence ID" value="MFD2905212.1"/>
    <property type="molecule type" value="Genomic_DNA"/>
</dbReference>
<accession>A0ABW5YXR4</accession>
<reference evidence="2" key="1">
    <citation type="journal article" date="2019" name="Int. J. Syst. Evol. Microbiol.">
        <title>The Global Catalogue of Microorganisms (GCM) 10K type strain sequencing project: providing services to taxonomists for standard genome sequencing and annotation.</title>
        <authorList>
            <consortium name="The Broad Institute Genomics Platform"/>
            <consortium name="The Broad Institute Genome Sequencing Center for Infectious Disease"/>
            <person name="Wu L."/>
            <person name="Ma J."/>
        </authorList>
    </citation>
    <scope>NUCLEOTIDE SEQUENCE [LARGE SCALE GENOMIC DNA]</scope>
    <source>
        <strain evidence="2">KCTC 22209</strain>
    </source>
</reference>
<dbReference type="Proteomes" id="UP001597509">
    <property type="component" value="Unassembled WGS sequence"/>
</dbReference>